<dbReference type="CDD" id="cd03136">
    <property type="entry name" value="GATase1_AraC_ArgR_like"/>
    <property type="match status" value="1"/>
</dbReference>
<dbReference type="GO" id="GO:0003700">
    <property type="term" value="F:DNA-binding transcription factor activity"/>
    <property type="evidence" value="ECO:0007669"/>
    <property type="project" value="InterPro"/>
</dbReference>
<sequence>MQNWTKSASDRQAVGVLLLPSFSNHCLANAIEPLRAANEFLERSFYDWTFLTLDGGQVASSSGLPVLPAMSLRDHPGGAYLFVLASYDVQTLTSAETQRALRAARGRFRMVVAMDTGPWLLADAGLLRDAQATIHPNELVAFSEAFPDVDVVADRFVRDGNVMTCGGAMAAFDAVLDLLMQTHGVALGLDVSAFFLNDRNTPDPGFRPRKGVPPAVAESLVLMRQNIEVPLSISDIATAQGLSQRTLGRHFRASLGASPQTVYQRLRLGVARDLIRRGSMSIAEVAVRSGYCDASAFARAYKAAYGVQPSQSN</sequence>
<dbReference type="PANTHER" id="PTHR43130:SF3">
    <property type="entry name" value="HTH-TYPE TRANSCRIPTIONAL REGULATOR RV1931C"/>
    <property type="match status" value="1"/>
</dbReference>
<keyword evidence="1" id="KW-0805">Transcription regulation</keyword>
<dbReference type="InterPro" id="IPR002818">
    <property type="entry name" value="DJ-1/PfpI"/>
</dbReference>
<dbReference type="Pfam" id="PF12833">
    <property type="entry name" value="HTH_18"/>
    <property type="match status" value="1"/>
</dbReference>
<gene>
    <name evidence="4" type="primary">cdhR_1</name>
    <name evidence="4" type="ORF">POI8812_00259</name>
</gene>
<dbReference type="InterPro" id="IPR018060">
    <property type="entry name" value="HTH_AraC"/>
</dbReference>
<dbReference type="InterPro" id="IPR009057">
    <property type="entry name" value="Homeodomain-like_sf"/>
</dbReference>
<keyword evidence="2" id="KW-0804">Transcription</keyword>
<protein>
    <submittedName>
        <fullName evidence="4">HTH-type transcriptional regulator CdhR</fullName>
    </submittedName>
</protein>
<dbReference type="PROSITE" id="PS01124">
    <property type="entry name" value="HTH_ARAC_FAMILY_2"/>
    <property type="match status" value="1"/>
</dbReference>
<evidence type="ECO:0000256" key="2">
    <source>
        <dbReference type="ARBA" id="ARBA00023163"/>
    </source>
</evidence>
<dbReference type="InterPro" id="IPR029062">
    <property type="entry name" value="Class_I_gatase-like"/>
</dbReference>
<feature type="domain" description="HTH araC/xylS-type" evidence="3">
    <location>
        <begin position="217"/>
        <end position="313"/>
    </location>
</feature>
<organism evidence="4 5">
    <name type="scientific">Pontivivens insulae</name>
    <dbReference type="NCBI Taxonomy" id="1639689"/>
    <lineage>
        <taxon>Bacteria</taxon>
        <taxon>Pseudomonadati</taxon>
        <taxon>Pseudomonadota</taxon>
        <taxon>Alphaproteobacteria</taxon>
        <taxon>Rhodobacterales</taxon>
        <taxon>Paracoccaceae</taxon>
        <taxon>Pontivivens</taxon>
    </lineage>
</organism>
<dbReference type="EMBL" id="OMKW01000001">
    <property type="protein sequence ID" value="SPF27964.1"/>
    <property type="molecule type" value="Genomic_DNA"/>
</dbReference>
<accession>A0A2R8A6V9</accession>
<dbReference type="PANTHER" id="PTHR43130">
    <property type="entry name" value="ARAC-FAMILY TRANSCRIPTIONAL REGULATOR"/>
    <property type="match status" value="1"/>
</dbReference>
<keyword evidence="5" id="KW-1185">Reference proteome</keyword>
<dbReference type="RefSeq" id="WP_108780719.1">
    <property type="nucleotide sequence ID" value="NZ_OMKW01000001.1"/>
</dbReference>
<dbReference type="Pfam" id="PF01965">
    <property type="entry name" value="DJ-1_PfpI"/>
    <property type="match status" value="1"/>
</dbReference>
<dbReference type="Gene3D" id="3.40.50.880">
    <property type="match status" value="1"/>
</dbReference>
<evidence type="ECO:0000313" key="4">
    <source>
        <dbReference type="EMBL" id="SPF27964.1"/>
    </source>
</evidence>
<evidence type="ECO:0000256" key="1">
    <source>
        <dbReference type="ARBA" id="ARBA00023015"/>
    </source>
</evidence>
<proteinExistence type="predicted"/>
<reference evidence="4 5" key="1">
    <citation type="submission" date="2018-03" db="EMBL/GenBank/DDBJ databases">
        <authorList>
            <person name="Keele B.F."/>
        </authorList>
    </citation>
    <scope>NUCLEOTIDE SEQUENCE [LARGE SCALE GENOMIC DNA]</scope>
    <source>
        <strain evidence="4 5">CeCT 8812</strain>
    </source>
</reference>
<dbReference type="SUPFAM" id="SSF52317">
    <property type="entry name" value="Class I glutamine amidotransferase-like"/>
    <property type="match status" value="1"/>
</dbReference>
<evidence type="ECO:0000259" key="3">
    <source>
        <dbReference type="PROSITE" id="PS01124"/>
    </source>
</evidence>
<dbReference type="SUPFAM" id="SSF46689">
    <property type="entry name" value="Homeodomain-like"/>
    <property type="match status" value="2"/>
</dbReference>
<evidence type="ECO:0000313" key="5">
    <source>
        <dbReference type="Proteomes" id="UP000244932"/>
    </source>
</evidence>
<name>A0A2R8A6V9_9RHOB</name>
<dbReference type="Gene3D" id="1.10.10.60">
    <property type="entry name" value="Homeodomain-like"/>
    <property type="match status" value="1"/>
</dbReference>
<dbReference type="GO" id="GO:0043565">
    <property type="term" value="F:sequence-specific DNA binding"/>
    <property type="evidence" value="ECO:0007669"/>
    <property type="project" value="InterPro"/>
</dbReference>
<dbReference type="SMART" id="SM00342">
    <property type="entry name" value="HTH_ARAC"/>
    <property type="match status" value="1"/>
</dbReference>
<dbReference type="AlphaFoldDB" id="A0A2R8A6V9"/>
<dbReference type="OrthoDB" id="9793400at2"/>
<dbReference type="InterPro" id="IPR052158">
    <property type="entry name" value="INH-QAR"/>
</dbReference>
<dbReference type="Proteomes" id="UP000244932">
    <property type="component" value="Unassembled WGS sequence"/>
</dbReference>